<evidence type="ECO:0000313" key="1">
    <source>
        <dbReference type="EMBL" id="KAI5660125.1"/>
    </source>
</evidence>
<dbReference type="Proteomes" id="UP001060085">
    <property type="component" value="Linkage Group LG06"/>
</dbReference>
<evidence type="ECO:0000313" key="2">
    <source>
        <dbReference type="Proteomes" id="UP001060085"/>
    </source>
</evidence>
<keyword evidence="2" id="KW-1185">Reference proteome</keyword>
<sequence length="103" mass="12135">MKNHVQKKVSSNYLSFNGLRRKTLCFPVSWKLVSVLVDSGTQKSLATTKDIYDFNIFLDEEEQVKKLDRERRRLDYARTVLHAMKIICNFLDLLLNINRTEVN</sequence>
<accession>A0ACC0AIN5</accession>
<organism evidence="1 2">
    <name type="scientific">Catharanthus roseus</name>
    <name type="common">Madagascar periwinkle</name>
    <name type="synonym">Vinca rosea</name>
    <dbReference type="NCBI Taxonomy" id="4058"/>
    <lineage>
        <taxon>Eukaryota</taxon>
        <taxon>Viridiplantae</taxon>
        <taxon>Streptophyta</taxon>
        <taxon>Embryophyta</taxon>
        <taxon>Tracheophyta</taxon>
        <taxon>Spermatophyta</taxon>
        <taxon>Magnoliopsida</taxon>
        <taxon>eudicotyledons</taxon>
        <taxon>Gunneridae</taxon>
        <taxon>Pentapetalae</taxon>
        <taxon>asterids</taxon>
        <taxon>lamiids</taxon>
        <taxon>Gentianales</taxon>
        <taxon>Apocynaceae</taxon>
        <taxon>Rauvolfioideae</taxon>
        <taxon>Vinceae</taxon>
        <taxon>Catharanthinae</taxon>
        <taxon>Catharanthus</taxon>
    </lineage>
</organism>
<name>A0ACC0AIN5_CATRO</name>
<dbReference type="EMBL" id="CM044706">
    <property type="protein sequence ID" value="KAI5660125.1"/>
    <property type="molecule type" value="Genomic_DNA"/>
</dbReference>
<comment type="caution">
    <text evidence="1">The sequence shown here is derived from an EMBL/GenBank/DDBJ whole genome shotgun (WGS) entry which is preliminary data.</text>
</comment>
<proteinExistence type="predicted"/>
<gene>
    <name evidence="1" type="ORF">M9H77_28918</name>
</gene>
<reference evidence="2" key="1">
    <citation type="journal article" date="2023" name="Nat. Plants">
        <title>Single-cell RNA sequencing provides a high-resolution roadmap for understanding the multicellular compartmentation of specialized metabolism.</title>
        <authorList>
            <person name="Sun S."/>
            <person name="Shen X."/>
            <person name="Li Y."/>
            <person name="Li Y."/>
            <person name="Wang S."/>
            <person name="Li R."/>
            <person name="Zhang H."/>
            <person name="Shen G."/>
            <person name="Guo B."/>
            <person name="Wei J."/>
            <person name="Xu J."/>
            <person name="St-Pierre B."/>
            <person name="Chen S."/>
            <person name="Sun C."/>
        </authorList>
    </citation>
    <scope>NUCLEOTIDE SEQUENCE [LARGE SCALE GENOMIC DNA]</scope>
</reference>
<protein>
    <submittedName>
        <fullName evidence="1">Uncharacterized protein</fullName>
    </submittedName>
</protein>